<dbReference type="Pfam" id="PF13946">
    <property type="entry name" value="DUF4214"/>
    <property type="match status" value="1"/>
</dbReference>
<keyword evidence="2" id="KW-0964">Secreted</keyword>
<reference evidence="4" key="1">
    <citation type="submission" date="2021-02" db="EMBL/GenBank/DDBJ databases">
        <title>Genome sequence of Rhodospirillales sp. strain TMPK1 isolated from soil.</title>
        <authorList>
            <person name="Nakai R."/>
            <person name="Kusada H."/>
            <person name="Tamaki H."/>
        </authorList>
    </citation>
    <scope>NUCLEOTIDE SEQUENCE</scope>
    <source>
        <strain evidence="4">TMPK1</strain>
    </source>
</reference>
<dbReference type="GO" id="GO:0005576">
    <property type="term" value="C:extracellular region"/>
    <property type="evidence" value="ECO:0007669"/>
    <property type="project" value="UniProtKB-SubCell"/>
</dbReference>
<dbReference type="InterPro" id="IPR001343">
    <property type="entry name" value="Hemolysn_Ca-bd"/>
</dbReference>
<proteinExistence type="predicted"/>
<dbReference type="InterPro" id="IPR050557">
    <property type="entry name" value="RTX_toxin/Mannuronan_C5-epim"/>
</dbReference>
<dbReference type="EMBL" id="BOPV01000001">
    <property type="protein sequence ID" value="GIL40243.1"/>
    <property type="molecule type" value="Genomic_DNA"/>
</dbReference>
<dbReference type="Proteomes" id="UP000681075">
    <property type="component" value="Unassembled WGS sequence"/>
</dbReference>
<dbReference type="PRINTS" id="PR00313">
    <property type="entry name" value="CABNDNGRPT"/>
</dbReference>
<accession>A0A8S8X9V7</accession>
<name>A0A8S8X9V7_9PROT</name>
<dbReference type="GO" id="GO:0005509">
    <property type="term" value="F:calcium ion binding"/>
    <property type="evidence" value="ECO:0007669"/>
    <property type="project" value="InterPro"/>
</dbReference>
<keyword evidence="5" id="KW-1185">Reference proteome</keyword>
<dbReference type="Gene3D" id="2.150.10.10">
    <property type="entry name" value="Serralysin-like metalloprotease, C-terminal"/>
    <property type="match status" value="1"/>
</dbReference>
<feature type="domain" description="DUF4214" evidence="3">
    <location>
        <begin position="379"/>
        <end position="447"/>
    </location>
</feature>
<dbReference type="InterPro" id="IPR018511">
    <property type="entry name" value="Hemolysin-typ_Ca-bd_CS"/>
</dbReference>
<evidence type="ECO:0000256" key="2">
    <source>
        <dbReference type="ARBA" id="ARBA00022525"/>
    </source>
</evidence>
<evidence type="ECO:0000313" key="4">
    <source>
        <dbReference type="EMBL" id="GIL40243.1"/>
    </source>
</evidence>
<organism evidence="4 5">
    <name type="scientific">Roseiterribacter gracilis</name>
    <dbReference type="NCBI Taxonomy" id="2812848"/>
    <lineage>
        <taxon>Bacteria</taxon>
        <taxon>Pseudomonadati</taxon>
        <taxon>Pseudomonadota</taxon>
        <taxon>Alphaproteobacteria</taxon>
        <taxon>Rhodospirillales</taxon>
        <taxon>Roseiterribacteraceae</taxon>
        <taxon>Roseiterribacter</taxon>
    </lineage>
</organism>
<dbReference type="InterPro" id="IPR025282">
    <property type="entry name" value="DUF4214"/>
</dbReference>
<sequence>MSFNFTVSLSFSSIDPAIQALIKQDAEAALRYYGKYFQAQGSFDLQINFSALGSSVLAQAQPNAYVPALTPDPATGFRILKPTWLPEFQTGKDFNGPEVPEGLIEVNTDLLSRFWFDPTPDDRSDAAPFGQSDFLAILTHELGHIFGFDPARNFDGGFTTDVRTIYDLHTSAAGFYDSVAMREAAGGPVAIDTTHGNGSRWAHLASAADIMFWQENRVRTFSAVDLAVFHDEGMVSATPDATDNIWFGVDGAADSVDGGAGNDTLFGLDGNDTLTGGAGNDFIAGGTGYDTAVFVEGRAAATVTRNGNGTLTVSGPDGSDTLRDVEVLRFGDKTLFNATGADATVARLYGAAFARAPDAAGLNVQLDALHAGLTPLQLAANFIGSAEFVARYGAAPSDVAYVTALYNNVLGRIPDQGGFNVQVDALAHGTTRAQLLLNFGESPENQVKVSADWLLA</sequence>
<dbReference type="PROSITE" id="PS00330">
    <property type="entry name" value="HEMOLYSIN_CALCIUM"/>
    <property type="match status" value="2"/>
</dbReference>
<comment type="subcellular location">
    <subcellularLocation>
        <location evidence="1">Secreted</location>
    </subcellularLocation>
</comment>
<protein>
    <recommendedName>
        <fullName evidence="3">DUF4214 domain-containing protein</fullName>
    </recommendedName>
</protein>
<dbReference type="AlphaFoldDB" id="A0A8S8X9V7"/>
<dbReference type="Pfam" id="PF00353">
    <property type="entry name" value="HemolysinCabind"/>
    <property type="match status" value="1"/>
</dbReference>
<dbReference type="SUPFAM" id="SSF51120">
    <property type="entry name" value="beta-Roll"/>
    <property type="match status" value="1"/>
</dbReference>
<evidence type="ECO:0000313" key="5">
    <source>
        <dbReference type="Proteomes" id="UP000681075"/>
    </source>
</evidence>
<dbReference type="RefSeq" id="WP_420243350.1">
    <property type="nucleotide sequence ID" value="NZ_BOPV01000001.1"/>
</dbReference>
<dbReference type="PANTHER" id="PTHR38340:SF1">
    <property type="entry name" value="S-LAYER PROTEIN"/>
    <property type="match status" value="1"/>
</dbReference>
<dbReference type="InterPro" id="IPR011049">
    <property type="entry name" value="Serralysin-like_metalloprot_C"/>
</dbReference>
<evidence type="ECO:0000256" key="1">
    <source>
        <dbReference type="ARBA" id="ARBA00004613"/>
    </source>
</evidence>
<evidence type="ECO:0000259" key="3">
    <source>
        <dbReference type="Pfam" id="PF13946"/>
    </source>
</evidence>
<comment type="caution">
    <text evidence="4">The sequence shown here is derived from an EMBL/GenBank/DDBJ whole genome shotgun (WGS) entry which is preliminary data.</text>
</comment>
<gene>
    <name evidence="4" type="ORF">TMPK1_24800</name>
</gene>
<dbReference type="PANTHER" id="PTHR38340">
    <property type="entry name" value="S-LAYER PROTEIN"/>
    <property type="match status" value="1"/>
</dbReference>